<dbReference type="SUPFAM" id="SSF53335">
    <property type="entry name" value="S-adenosyl-L-methionine-dependent methyltransferases"/>
    <property type="match status" value="1"/>
</dbReference>
<dbReference type="NCBIfam" id="TIGR00095">
    <property type="entry name" value="16S rRNA (guanine(966)-N(2))-methyltransferase RsmD"/>
    <property type="match status" value="1"/>
</dbReference>
<evidence type="ECO:0000256" key="1">
    <source>
        <dbReference type="ARBA" id="ARBA00022603"/>
    </source>
</evidence>
<keyword evidence="3" id="KW-0949">S-adenosyl-L-methionine</keyword>
<reference evidence="4 5" key="1">
    <citation type="journal article" date="2018" name="Microbiome">
        <title>Fine metagenomic profile of the Mediterranean stratified and mixed water columns revealed by assembly and recruitment.</title>
        <authorList>
            <person name="Haro-Moreno J.M."/>
            <person name="Lopez-Perez M."/>
            <person name="De La Torre J.R."/>
            <person name="Picazo A."/>
            <person name="Camacho A."/>
            <person name="Rodriguez-Valera F."/>
        </authorList>
    </citation>
    <scope>NUCLEOTIDE SEQUENCE [LARGE SCALE GENOMIC DNA]</scope>
    <source>
        <strain evidence="4">MED-G78</strain>
    </source>
</reference>
<dbReference type="Gene3D" id="3.40.50.150">
    <property type="entry name" value="Vaccinia Virus protein VP39"/>
    <property type="match status" value="1"/>
</dbReference>
<comment type="function">
    <text evidence="3">Specifically methylates the guanine in position 966 of 16S rRNA in the assembled 30S particle.</text>
</comment>
<dbReference type="Pfam" id="PF03602">
    <property type="entry name" value="Cons_hypoth95"/>
    <property type="match status" value="1"/>
</dbReference>
<organism evidence="4 5">
    <name type="scientific">SAR86 cluster bacterium</name>
    <dbReference type="NCBI Taxonomy" id="2030880"/>
    <lineage>
        <taxon>Bacteria</taxon>
        <taxon>Pseudomonadati</taxon>
        <taxon>Pseudomonadota</taxon>
        <taxon>Gammaproteobacteria</taxon>
        <taxon>SAR86 cluster</taxon>
    </lineage>
</organism>
<comment type="caution">
    <text evidence="4">The sequence shown here is derived from an EMBL/GenBank/DDBJ whole genome shotgun (WGS) entry which is preliminary data.</text>
</comment>
<gene>
    <name evidence="4" type="primary">rsmD</name>
    <name evidence="4" type="ORF">DBW92_01240</name>
</gene>
<proteinExistence type="inferred from homology"/>
<comment type="catalytic activity">
    <reaction evidence="3">
        <text>guanosine(966) in 16S rRNA + S-adenosyl-L-methionine = N(2)-methylguanosine(966) in 16S rRNA + S-adenosyl-L-homocysteine + H(+)</text>
        <dbReference type="Rhea" id="RHEA:23548"/>
        <dbReference type="Rhea" id="RHEA-COMP:10211"/>
        <dbReference type="Rhea" id="RHEA-COMP:10212"/>
        <dbReference type="ChEBI" id="CHEBI:15378"/>
        <dbReference type="ChEBI" id="CHEBI:57856"/>
        <dbReference type="ChEBI" id="CHEBI:59789"/>
        <dbReference type="ChEBI" id="CHEBI:74269"/>
        <dbReference type="ChEBI" id="CHEBI:74481"/>
        <dbReference type="EC" id="2.1.1.171"/>
    </reaction>
</comment>
<dbReference type="PANTHER" id="PTHR43542:SF1">
    <property type="entry name" value="METHYLTRANSFERASE"/>
    <property type="match status" value="1"/>
</dbReference>
<sequence length="186" mass="21531">MKNSIRISGGILKGKRILFDHKSSLRPTSNKLKEVLFNWIQFEIQNSICLDLFAGTGSIGIEALSRGSSKATFVELHKRNYLQLLKSLESLELKKLSKVYFKDAYIWIKNNSLSEYDFIFLDPPFDKDYELKILNLLIQQEKIKSSCKIYLEYSKFTDIKIPKPFKILKEKSIGDVKALLLCINEN</sequence>
<dbReference type="PANTHER" id="PTHR43542">
    <property type="entry name" value="METHYLTRANSFERASE"/>
    <property type="match status" value="1"/>
</dbReference>
<keyword evidence="1 3" id="KW-0489">Methyltransferase</keyword>
<dbReference type="PIRSF" id="PIRSF004553">
    <property type="entry name" value="CHP00095"/>
    <property type="match status" value="1"/>
</dbReference>
<evidence type="ECO:0000256" key="3">
    <source>
        <dbReference type="PIRNR" id="PIRNR004553"/>
    </source>
</evidence>
<keyword evidence="3" id="KW-0698">rRNA processing</keyword>
<dbReference type="InterPro" id="IPR029063">
    <property type="entry name" value="SAM-dependent_MTases_sf"/>
</dbReference>
<evidence type="ECO:0000313" key="4">
    <source>
        <dbReference type="EMBL" id="RCL45386.1"/>
    </source>
</evidence>
<dbReference type="EC" id="2.1.1.171" evidence="3"/>
<name>A0A368C8U9_9GAMM</name>
<dbReference type="Proteomes" id="UP000252915">
    <property type="component" value="Unassembled WGS sequence"/>
</dbReference>
<evidence type="ECO:0000256" key="2">
    <source>
        <dbReference type="ARBA" id="ARBA00022679"/>
    </source>
</evidence>
<accession>A0A368C8U9</accession>
<dbReference type="EMBL" id="QOPI01000003">
    <property type="protein sequence ID" value="RCL45386.1"/>
    <property type="molecule type" value="Genomic_DNA"/>
</dbReference>
<protein>
    <recommendedName>
        <fullName evidence="3">Ribosomal RNA small subunit methyltransferase D</fullName>
        <ecNumber evidence="3">2.1.1.171</ecNumber>
    </recommendedName>
</protein>
<dbReference type="GO" id="GO:0052913">
    <property type="term" value="F:16S rRNA (guanine(966)-N(2))-methyltransferase activity"/>
    <property type="evidence" value="ECO:0007669"/>
    <property type="project" value="UniProtKB-EC"/>
</dbReference>
<keyword evidence="2 3" id="KW-0808">Transferase</keyword>
<evidence type="ECO:0000313" key="5">
    <source>
        <dbReference type="Proteomes" id="UP000252915"/>
    </source>
</evidence>
<comment type="similarity">
    <text evidence="3">Belongs to the methyltransferase superfamily. RsmD family.</text>
</comment>
<dbReference type="AlphaFoldDB" id="A0A368C8U9"/>
<dbReference type="InterPro" id="IPR004398">
    <property type="entry name" value="RNA_MeTrfase_RsmD"/>
</dbReference>